<reference evidence="1 2" key="1">
    <citation type="submission" date="2022-09" db="EMBL/GenBank/DDBJ databases">
        <authorList>
            <person name="Han X.L."/>
            <person name="Wang Q."/>
            <person name="Lu T."/>
        </authorList>
    </citation>
    <scope>NUCLEOTIDE SEQUENCE [LARGE SCALE GENOMIC DNA]</scope>
    <source>
        <strain evidence="1 2">WQ 127069</strain>
    </source>
</reference>
<dbReference type="Proteomes" id="UP001652445">
    <property type="component" value="Unassembled WGS sequence"/>
</dbReference>
<sequence length="94" mass="10935">MECPGCGNDSLIPTKNCKQCSDREKHYKPLTKAYEYEKGTYFVTWKIEDSPGGRTYVGLDSPKELAVILQQKRLNEDEPRVTYLFARLLRDLFQ</sequence>
<protein>
    <submittedName>
        <fullName evidence="1">Uncharacterized protein</fullName>
    </submittedName>
</protein>
<dbReference type="RefSeq" id="WP_262688697.1">
    <property type="nucleotide sequence ID" value="NZ_JAOQIO010000124.1"/>
</dbReference>
<gene>
    <name evidence="1" type="ORF">OB236_38415</name>
</gene>
<accession>A0ABT2UTM6</accession>
<evidence type="ECO:0000313" key="2">
    <source>
        <dbReference type="Proteomes" id="UP001652445"/>
    </source>
</evidence>
<organism evidence="1 2">
    <name type="scientific">Paenibacillus baimaensis</name>
    <dbReference type="NCBI Taxonomy" id="2982185"/>
    <lineage>
        <taxon>Bacteria</taxon>
        <taxon>Bacillati</taxon>
        <taxon>Bacillota</taxon>
        <taxon>Bacilli</taxon>
        <taxon>Bacillales</taxon>
        <taxon>Paenibacillaceae</taxon>
        <taxon>Paenibacillus</taxon>
    </lineage>
</organism>
<proteinExistence type="predicted"/>
<comment type="caution">
    <text evidence="1">The sequence shown here is derived from an EMBL/GenBank/DDBJ whole genome shotgun (WGS) entry which is preliminary data.</text>
</comment>
<evidence type="ECO:0000313" key="1">
    <source>
        <dbReference type="EMBL" id="MCU6798016.1"/>
    </source>
</evidence>
<dbReference type="EMBL" id="JAOQIO010000124">
    <property type="protein sequence ID" value="MCU6798016.1"/>
    <property type="molecule type" value="Genomic_DNA"/>
</dbReference>
<name>A0ABT2UTM6_9BACL</name>
<keyword evidence="2" id="KW-1185">Reference proteome</keyword>